<name>A0AAP0IYZ5_9MAGN</name>
<dbReference type="Gene3D" id="3.90.550.20">
    <property type="match status" value="1"/>
</dbReference>
<keyword evidence="1" id="KW-0732">Signal</keyword>
<proteinExistence type="predicted"/>
<dbReference type="InterPro" id="IPR029044">
    <property type="entry name" value="Nucleotide-diphossugar_trans"/>
</dbReference>
<evidence type="ECO:0000313" key="4">
    <source>
        <dbReference type="Proteomes" id="UP001417504"/>
    </source>
</evidence>
<dbReference type="PANTHER" id="PTHR46781">
    <property type="entry name" value="ALPHA 1,4-GLYCOSYLTRANSFERASE FAMILY PROTEIN"/>
    <property type="match status" value="1"/>
</dbReference>
<evidence type="ECO:0000256" key="1">
    <source>
        <dbReference type="SAM" id="SignalP"/>
    </source>
</evidence>
<dbReference type="PANTHER" id="PTHR46781:SF2">
    <property type="entry name" value="ALPHA 1,4-GLYCOSYLTRANSFERASE FAMILY PROTEIN"/>
    <property type="match status" value="1"/>
</dbReference>
<feature type="domain" description="Alpha 1,4-glycosyltransferase" evidence="2">
    <location>
        <begin position="270"/>
        <end position="321"/>
    </location>
</feature>
<evidence type="ECO:0000259" key="2">
    <source>
        <dbReference type="Pfam" id="PF04572"/>
    </source>
</evidence>
<sequence length="339" mass="38668">MRSPSRKWCSLLIILLLAGGFFAFPISLFGAIENMRKFQMVNPNIIFPGIGSGAQNLLEETDQGSDTLVCPTNMTAEERKAWMKKKLPEFGIFRSTALSQQFKQRAEKFFNGGCDGKFFMTWIAPVKSFRERDFIAMETLFNAHPNGCLMILSRSMDSKNGRVILKPLIKRGFKATALTPDWSFLLKDTHGEVWLAGIKEGRRDPGEIPLAQNLSNLLRLAVLYKYGGIYLDTDFIVLKKLTDLRNTIGAQSVDPISGKWNRVNNAILIFDKKHPILKEFIERFSVNFDGNRWGFNGPHMLTTVIEKQEEDQTTTSQYCQCWPFIQSTGIRYPCFSRNH</sequence>
<comment type="caution">
    <text evidence="3">The sequence shown here is derived from an EMBL/GenBank/DDBJ whole genome shotgun (WGS) entry which is preliminary data.</text>
</comment>
<dbReference type="Proteomes" id="UP001417504">
    <property type="component" value="Unassembled WGS sequence"/>
</dbReference>
<dbReference type="AlphaFoldDB" id="A0AAP0IYZ5"/>
<feature type="signal peptide" evidence="1">
    <location>
        <begin position="1"/>
        <end position="23"/>
    </location>
</feature>
<dbReference type="EMBL" id="JBBNAE010000005">
    <property type="protein sequence ID" value="KAK9124467.1"/>
    <property type="molecule type" value="Genomic_DNA"/>
</dbReference>
<dbReference type="InterPro" id="IPR044789">
    <property type="entry name" value="Put_A1-4-GlycosylTfrase_plant"/>
</dbReference>
<dbReference type="InterPro" id="IPR007652">
    <property type="entry name" value="A1-4-GlycosylTfrase_dom"/>
</dbReference>
<organism evidence="3 4">
    <name type="scientific">Stephania japonica</name>
    <dbReference type="NCBI Taxonomy" id="461633"/>
    <lineage>
        <taxon>Eukaryota</taxon>
        <taxon>Viridiplantae</taxon>
        <taxon>Streptophyta</taxon>
        <taxon>Embryophyta</taxon>
        <taxon>Tracheophyta</taxon>
        <taxon>Spermatophyta</taxon>
        <taxon>Magnoliopsida</taxon>
        <taxon>Ranunculales</taxon>
        <taxon>Menispermaceae</taxon>
        <taxon>Menispermoideae</taxon>
        <taxon>Cissampelideae</taxon>
        <taxon>Stephania</taxon>
    </lineage>
</organism>
<dbReference type="Pfam" id="PF04572">
    <property type="entry name" value="Gb3_synth"/>
    <property type="match status" value="1"/>
</dbReference>
<dbReference type="SUPFAM" id="SSF53448">
    <property type="entry name" value="Nucleotide-diphospho-sugar transferases"/>
    <property type="match status" value="1"/>
</dbReference>
<reference evidence="3 4" key="1">
    <citation type="submission" date="2024-01" db="EMBL/GenBank/DDBJ databases">
        <title>Genome assemblies of Stephania.</title>
        <authorList>
            <person name="Yang L."/>
        </authorList>
    </citation>
    <scope>NUCLEOTIDE SEQUENCE [LARGE SCALE GENOMIC DNA]</scope>
    <source>
        <strain evidence="3">QJT</strain>
        <tissue evidence="3">Leaf</tissue>
    </source>
</reference>
<gene>
    <name evidence="3" type="ORF">Sjap_014069</name>
</gene>
<dbReference type="Pfam" id="PF04488">
    <property type="entry name" value="Gly_transf_sug"/>
    <property type="match status" value="1"/>
</dbReference>
<feature type="chain" id="PRO_5042871293" description="Alpha 1,4-glycosyltransferase domain-containing protein" evidence="1">
    <location>
        <begin position="24"/>
        <end position="339"/>
    </location>
</feature>
<dbReference type="InterPro" id="IPR007577">
    <property type="entry name" value="GlycoTrfase_DXD_sugar-bd_CS"/>
</dbReference>
<protein>
    <recommendedName>
        <fullName evidence="2">Alpha 1,4-glycosyltransferase domain-containing protein</fullName>
    </recommendedName>
</protein>
<accession>A0AAP0IYZ5</accession>
<keyword evidence="4" id="KW-1185">Reference proteome</keyword>
<evidence type="ECO:0000313" key="3">
    <source>
        <dbReference type="EMBL" id="KAK9124467.1"/>
    </source>
</evidence>